<name>M7C2G3_CHEMY</name>
<sequence length="187" mass="21284">MLPFQITNYQAVMVKYNFTNCNKLTAFNEHLPHDCWEQFQSIVAEGQLLARMVLQPSLDAGDTAARSIPMAGIMRRTCRLQHSGFPREVQNTVEDFPFDGHKFFSETVNDSLHTFQDSTATLCSLGIYMPMSKKHFNRSQTVQRSHPAQFLGCQRPTQPPPQKETQVSEEKGCSTALRDHPSSEEQF</sequence>
<evidence type="ECO:0000313" key="2">
    <source>
        <dbReference type="EMBL" id="EMP38593.1"/>
    </source>
</evidence>
<feature type="compositionally biased region" description="Basic and acidic residues" evidence="1">
    <location>
        <begin position="166"/>
        <end position="187"/>
    </location>
</feature>
<protein>
    <submittedName>
        <fullName evidence="2">Uncharacterized protein</fullName>
    </submittedName>
</protein>
<accession>M7C2G3</accession>
<evidence type="ECO:0000256" key="1">
    <source>
        <dbReference type="SAM" id="MobiDB-lite"/>
    </source>
</evidence>
<reference evidence="3" key="1">
    <citation type="journal article" date="2013" name="Nat. Genet.">
        <title>The draft genomes of soft-shell turtle and green sea turtle yield insights into the development and evolution of the turtle-specific body plan.</title>
        <authorList>
            <person name="Wang Z."/>
            <person name="Pascual-Anaya J."/>
            <person name="Zadissa A."/>
            <person name="Li W."/>
            <person name="Niimura Y."/>
            <person name="Huang Z."/>
            <person name="Li C."/>
            <person name="White S."/>
            <person name="Xiong Z."/>
            <person name="Fang D."/>
            <person name="Wang B."/>
            <person name="Ming Y."/>
            <person name="Chen Y."/>
            <person name="Zheng Y."/>
            <person name="Kuraku S."/>
            <person name="Pignatelli M."/>
            <person name="Herrero J."/>
            <person name="Beal K."/>
            <person name="Nozawa M."/>
            <person name="Li Q."/>
            <person name="Wang J."/>
            <person name="Zhang H."/>
            <person name="Yu L."/>
            <person name="Shigenobu S."/>
            <person name="Wang J."/>
            <person name="Liu J."/>
            <person name="Flicek P."/>
            <person name="Searle S."/>
            <person name="Wang J."/>
            <person name="Kuratani S."/>
            <person name="Yin Y."/>
            <person name="Aken B."/>
            <person name="Zhang G."/>
            <person name="Irie N."/>
        </authorList>
    </citation>
    <scope>NUCLEOTIDE SEQUENCE [LARGE SCALE GENOMIC DNA]</scope>
</reference>
<dbReference type="Proteomes" id="UP000031443">
    <property type="component" value="Unassembled WGS sequence"/>
</dbReference>
<feature type="region of interest" description="Disordered" evidence="1">
    <location>
        <begin position="151"/>
        <end position="187"/>
    </location>
</feature>
<keyword evidence="3" id="KW-1185">Reference proteome</keyword>
<dbReference type="Gene3D" id="1.10.287.3160">
    <property type="match status" value="1"/>
</dbReference>
<organism evidence="2 3">
    <name type="scientific">Chelonia mydas</name>
    <name type="common">Green sea-turtle</name>
    <name type="synonym">Chelonia agassizi</name>
    <dbReference type="NCBI Taxonomy" id="8469"/>
    <lineage>
        <taxon>Eukaryota</taxon>
        <taxon>Metazoa</taxon>
        <taxon>Chordata</taxon>
        <taxon>Craniata</taxon>
        <taxon>Vertebrata</taxon>
        <taxon>Euteleostomi</taxon>
        <taxon>Archelosauria</taxon>
        <taxon>Testudinata</taxon>
        <taxon>Testudines</taxon>
        <taxon>Cryptodira</taxon>
        <taxon>Durocryptodira</taxon>
        <taxon>Americhelydia</taxon>
        <taxon>Chelonioidea</taxon>
        <taxon>Cheloniidae</taxon>
        <taxon>Chelonia</taxon>
    </lineage>
</organism>
<gene>
    <name evidence="2" type="ORF">UY3_04198</name>
</gene>
<evidence type="ECO:0000313" key="3">
    <source>
        <dbReference type="Proteomes" id="UP000031443"/>
    </source>
</evidence>
<dbReference type="EMBL" id="KB519027">
    <property type="protein sequence ID" value="EMP38593.1"/>
    <property type="molecule type" value="Genomic_DNA"/>
</dbReference>
<dbReference type="AlphaFoldDB" id="M7C2G3"/>
<proteinExistence type="predicted"/>